<dbReference type="GO" id="GO:0046872">
    <property type="term" value="F:metal ion binding"/>
    <property type="evidence" value="ECO:0007669"/>
    <property type="project" value="InterPro"/>
</dbReference>
<dbReference type="AlphaFoldDB" id="A0A562ST01"/>
<comment type="caution">
    <text evidence="2">The sequence shown here is derived from an EMBL/GenBank/DDBJ whole genome shotgun (WGS) entry which is preliminary data.</text>
</comment>
<accession>A0A562ST01</accession>
<organism evidence="2 3">
    <name type="scientific">Lacibacter cauensis</name>
    <dbReference type="NCBI Taxonomy" id="510947"/>
    <lineage>
        <taxon>Bacteria</taxon>
        <taxon>Pseudomonadati</taxon>
        <taxon>Bacteroidota</taxon>
        <taxon>Chitinophagia</taxon>
        <taxon>Chitinophagales</taxon>
        <taxon>Chitinophagaceae</taxon>
        <taxon>Lacibacter</taxon>
    </lineage>
</organism>
<sequence length="198" mass="20837">MKSINIIAVFIFLFAGISATAQSKTSGKQAAVKTSVFKVWGNCGMCKETIEAAAKSSGATFAQWNKDSKMLTVKYAAAKTSDDKIQKSIADAGYDNEKYTAPAEAYNGLHECCKYDRKTTTAAKEAGACCMKDGKCTGNMDCCKKVAGKSDCCTNGTCAKEGGCCADMKCEKGADCCKKEGATAKADCCKDGKCAKHS</sequence>
<evidence type="ECO:0000313" key="2">
    <source>
        <dbReference type="EMBL" id="TWI83926.1"/>
    </source>
</evidence>
<proteinExistence type="predicted"/>
<dbReference type="RefSeq" id="WP_199758223.1">
    <property type="nucleotide sequence ID" value="NZ_VLLE01000003.1"/>
</dbReference>
<dbReference type="SUPFAM" id="SSF55008">
    <property type="entry name" value="HMA, heavy metal-associated domain"/>
    <property type="match status" value="1"/>
</dbReference>
<dbReference type="InterPro" id="IPR036163">
    <property type="entry name" value="HMA_dom_sf"/>
</dbReference>
<feature type="signal peptide" evidence="1">
    <location>
        <begin position="1"/>
        <end position="21"/>
    </location>
</feature>
<evidence type="ECO:0008006" key="4">
    <source>
        <dbReference type="Google" id="ProtNLM"/>
    </source>
</evidence>
<name>A0A562ST01_9BACT</name>
<dbReference type="Proteomes" id="UP000316167">
    <property type="component" value="Unassembled WGS sequence"/>
</dbReference>
<dbReference type="Gene3D" id="3.30.70.100">
    <property type="match status" value="1"/>
</dbReference>
<reference evidence="2 3" key="1">
    <citation type="journal article" date="2015" name="Stand. Genomic Sci.">
        <title>Genomic Encyclopedia of Bacterial and Archaeal Type Strains, Phase III: the genomes of soil and plant-associated and newly described type strains.</title>
        <authorList>
            <person name="Whitman W.B."/>
            <person name="Woyke T."/>
            <person name="Klenk H.P."/>
            <person name="Zhou Y."/>
            <person name="Lilburn T.G."/>
            <person name="Beck B.J."/>
            <person name="De Vos P."/>
            <person name="Vandamme P."/>
            <person name="Eisen J.A."/>
            <person name="Garrity G."/>
            <person name="Hugenholtz P."/>
            <person name="Kyrpides N.C."/>
        </authorList>
    </citation>
    <scope>NUCLEOTIDE SEQUENCE [LARGE SCALE GENOMIC DNA]</scope>
    <source>
        <strain evidence="2 3">CGMCC 1.7271</strain>
    </source>
</reference>
<dbReference type="EMBL" id="VLLE01000003">
    <property type="protein sequence ID" value="TWI83926.1"/>
    <property type="molecule type" value="Genomic_DNA"/>
</dbReference>
<gene>
    <name evidence="2" type="ORF">IQ13_2045</name>
</gene>
<evidence type="ECO:0000313" key="3">
    <source>
        <dbReference type="Proteomes" id="UP000316167"/>
    </source>
</evidence>
<feature type="chain" id="PRO_5021775253" description="HMA domain-containing protein" evidence="1">
    <location>
        <begin position="22"/>
        <end position="198"/>
    </location>
</feature>
<keyword evidence="3" id="KW-1185">Reference proteome</keyword>
<keyword evidence="1" id="KW-0732">Signal</keyword>
<evidence type="ECO:0000256" key="1">
    <source>
        <dbReference type="SAM" id="SignalP"/>
    </source>
</evidence>
<protein>
    <recommendedName>
        <fullName evidence="4">HMA domain-containing protein</fullName>
    </recommendedName>
</protein>